<evidence type="ECO:0008006" key="9">
    <source>
        <dbReference type="Google" id="ProtNLM"/>
    </source>
</evidence>
<feature type="transmembrane region" description="Helical" evidence="6">
    <location>
        <begin position="45"/>
        <end position="69"/>
    </location>
</feature>
<dbReference type="EMBL" id="MIKG01000022">
    <property type="protein sequence ID" value="RAO73085.1"/>
    <property type="molecule type" value="Genomic_DNA"/>
</dbReference>
<sequence>MNAWFLSEREKYAIITRLAENKTGIVSKTWKKEQAVEAIIDPKTWIIFLFNIAINVPNGGLVTFNGIIVNNLGFTAVQTSLLNMPTGIMSTLSAFIFSWVAAKWTNRRCLVTMIAASIPAIGAILVYALPRTNIGGQMVGIYLLYTYFGPYVLGISLGQANTAGYTKKSVQYSIMYIGYAVGTLISLLILCSEIKKLTSQGNLIGPQTFRANQAPAYTGGFVSMLICYCICIGLMGIYWILAAVLNTKREAIASSNLPSAMTSRPIPTMNLSNNNYASDVDSLSEYAFADLTDFEQLDFRYTT</sequence>
<organism evidence="7 8">
    <name type="scientific">Talaromyces amestolkiae</name>
    <dbReference type="NCBI Taxonomy" id="1196081"/>
    <lineage>
        <taxon>Eukaryota</taxon>
        <taxon>Fungi</taxon>
        <taxon>Dikarya</taxon>
        <taxon>Ascomycota</taxon>
        <taxon>Pezizomycotina</taxon>
        <taxon>Eurotiomycetes</taxon>
        <taxon>Eurotiomycetidae</taxon>
        <taxon>Eurotiales</taxon>
        <taxon>Trichocomaceae</taxon>
        <taxon>Talaromyces</taxon>
        <taxon>Talaromyces sect. Talaromyces</taxon>
    </lineage>
</organism>
<dbReference type="GO" id="GO:0022857">
    <property type="term" value="F:transmembrane transporter activity"/>
    <property type="evidence" value="ECO:0007669"/>
    <property type="project" value="TreeGrafter"/>
</dbReference>
<evidence type="ECO:0000313" key="7">
    <source>
        <dbReference type="EMBL" id="RAO73085.1"/>
    </source>
</evidence>
<feature type="transmembrane region" description="Helical" evidence="6">
    <location>
        <begin position="172"/>
        <end position="190"/>
    </location>
</feature>
<evidence type="ECO:0000256" key="3">
    <source>
        <dbReference type="ARBA" id="ARBA00022692"/>
    </source>
</evidence>
<evidence type="ECO:0000313" key="8">
    <source>
        <dbReference type="Proteomes" id="UP000249363"/>
    </source>
</evidence>
<keyword evidence="5 6" id="KW-0472">Membrane</keyword>
<dbReference type="PANTHER" id="PTHR43791:SF41">
    <property type="entry name" value="MAJOR FACILITATOR SUPERFAMILY (MFS) PROFILE DOMAIN-CONTAINING PROTEIN"/>
    <property type="match status" value="1"/>
</dbReference>
<proteinExistence type="predicted"/>
<dbReference type="AlphaFoldDB" id="A0A364LB80"/>
<keyword evidence="4 6" id="KW-1133">Transmembrane helix</keyword>
<evidence type="ECO:0000256" key="6">
    <source>
        <dbReference type="SAM" id="Phobius"/>
    </source>
</evidence>
<name>A0A364LB80_TALAM</name>
<protein>
    <recommendedName>
        <fullName evidence="9">Major facilitator superfamily (MFS) profile domain-containing protein</fullName>
    </recommendedName>
</protein>
<dbReference type="InterPro" id="IPR036259">
    <property type="entry name" value="MFS_trans_sf"/>
</dbReference>
<reference evidence="7 8" key="1">
    <citation type="journal article" date="2017" name="Biotechnol. Biofuels">
        <title>Differential beta-glucosidase expression as a function of carbon source availability in Talaromyces amestolkiae: a genomic and proteomic approach.</title>
        <authorList>
            <person name="de Eugenio L.I."/>
            <person name="Mendez-Liter J.A."/>
            <person name="Nieto-Dominguez M."/>
            <person name="Alonso L."/>
            <person name="Gil-Munoz J."/>
            <person name="Barriuso J."/>
            <person name="Prieto A."/>
            <person name="Martinez M.J."/>
        </authorList>
    </citation>
    <scope>NUCLEOTIDE SEQUENCE [LARGE SCALE GENOMIC DNA]</scope>
    <source>
        <strain evidence="7 8">CIB</strain>
    </source>
</reference>
<dbReference type="Proteomes" id="UP000249363">
    <property type="component" value="Unassembled WGS sequence"/>
</dbReference>
<dbReference type="GeneID" id="63798311"/>
<evidence type="ECO:0000256" key="1">
    <source>
        <dbReference type="ARBA" id="ARBA00004141"/>
    </source>
</evidence>
<dbReference type="GO" id="GO:0016020">
    <property type="term" value="C:membrane"/>
    <property type="evidence" value="ECO:0007669"/>
    <property type="project" value="UniProtKB-SubCell"/>
</dbReference>
<dbReference type="RefSeq" id="XP_040737599.1">
    <property type="nucleotide sequence ID" value="XM_040881975.1"/>
</dbReference>
<comment type="caution">
    <text evidence="7">The sequence shown here is derived from an EMBL/GenBank/DDBJ whole genome shotgun (WGS) entry which is preliminary data.</text>
</comment>
<dbReference type="OrthoDB" id="6730379at2759"/>
<keyword evidence="2" id="KW-0813">Transport</keyword>
<feature type="transmembrane region" description="Helical" evidence="6">
    <location>
        <begin position="81"/>
        <end position="102"/>
    </location>
</feature>
<keyword evidence="3 6" id="KW-0812">Transmembrane</keyword>
<dbReference type="SUPFAM" id="SSF103473">
    <property type="entry name" value="MFS general substrate transporter"/>
    <property type="match status" value="1"/>
</dbReference>
<feature type="transmembrane region" description="Helical" evidence="6">
    <location>
        <begin position="109"/>
        <end position="129"/>
    </location>
</feature>
<accession>A0A364LB80</accession>
<feature type="transmembrane region" description="Helical" evidence="6">
    <location>
        <begin position="141"/>
        <end position="160"/>
    </location>
</feature>
<evidence type="ECO:0000256" key="5">
    <source>
        <dbReference type="ARBA" id="ARBA00023136"/>
    </source>
</evidence>
<dbReference type="Gene3D" id="1.20.1250.20">
    <property type="entry name" value="MFS general substrate transporter like domains"/>
    <property type="match status" value="1"/>
</dbReference>
<evidence type="ECO:0000256" key="2">
    <source>
        <dbReference type="ARBA" id="ARBA00022448"/>
    </source>
</evidence>
<gene>
    <name evidence="7" type="ORF">BHQ10_009097</name>
</gene>
<comment type="subcellular location">
    <subcellularLocation>
        <location evidence="1">Membrane</location>
        <topology evidence="1">Multi-pass membrane protein</topology>
    </subcellularLocation>
</comment>
<feature type="transmembrane region" description="Helical" evidence="6">
    <location>
        <begin position="221"/>
        <end position="245"/>
    </location>
</feature>
<dbReference type="PANTHER" id="PTHR43791">
    <property type="entry name" value="PERMEASE-RELATED"/>
    <property type="match status" value="1"/>
</dbReference>
<evidence type="ECO:0000256" key="4">
    <source>
        <dbReference type="ARBA" id="ARBA00022989"/>
    </source>
</evidence>
<keyword evidence="8" id="KW-1185">Reference proteome</keyword>